<protein>
    <submittedName>
        <fullName evidence="2">Glutathione-regulated potassium-efflux system protein KefC</fullName>
    </submittedName>
</protein>
<dbReference type="AlphaFoldDB" id="A0A379NN65"/>
<accession>A0A379NN65</accession>
<reference evidence="2 3" key="1">
    <citation type="submission" date="2018-06" db="EMBL/GenBank/DDBJ databases">
        <authorList>
            <consortium name="Pathogen Informatics"/>
            <person name="Doyle S."/>
        </authorList>
    </citation>
    <scope>NUCLEOTIDE SEQUENCE [LARGE SCALE GENOMIC DNA]</scope>
    <source>
        <strain evidence="2 3">NCTC5754</strain>
    </source>
</reference>
<evidence type="ECO:0000256" key="1">
    <source>
        <dbReference type="SAM" id="MobiDB-lite"/>
    </source>
</evidence>
<dbReference type="EMBL" id="UGVQ01000002">
    <property type="protein sequence ID" value="SUE48841.1"/>
    <property type="molecule type" value="Genomic_DNA"/>
</dbReference>
<feature type="region of interest" description="Disordered" evidence="1">
    <location>
        <begin position="85"/>
        <end position="108"/>
    </location>
</feature>
<gene>
    <name evidence="2" type="primary">kefC_1</name>
    <name evidence="2" type="ORF">NCTC5754_03815</name>
</gene>
<sequence length="108" mass="12154">MPERETFEGALKSGRQALEALGLGRYEARERADLFRHFNTRMVEEMAKGENDPLSRAAAYKRTSAMLSEIITEDREHLSLIQRHGWQGTAEGKHSGEAADEPEVKPSI</sequence>
<organism evidence="2 3">
    <name type="scientific">Salmonella enterica subsp. enterica serovar Bovismorbificans</name>
    <dbReference type="NCBI Taxonomy" id="58097"/>
    <lineage>
        <taxon>Bacteria</taxon>
        <taxon>Pseudomonadati</taxon>
        <taxon>Pseudomonadota</taxon>
        <taxon>Gammaproteobacteria</taxon>
        <taxon>Enterobacterales</taxon>
        <taxon>Enterobacteriaceae</taxon>
        <taxon>Salmonella</taxon>
    </lineage>
</organism>
<evidence type="ECO:0000313" key="3">
    <source>
        <dbReference type="Proteomes" id="UP000254190"/>
    </source>
</evidence>
<proteinExistence type="predicted"/>
<name>A0A379NN65_SALET</name>
<evidence type="ECO:0000313" key="2">
    <source>
        <dbReference type="EMBL" id="SUE48841.1"/>
    </source>
</evidence>
<dbReference type="Proteomes" id="UP000254190">
    <property type="component" value="Unassembled WGS sequence"/>
</dbReference>